<dbReference type="HOGENOM" id="CLU_001128_3_1_1"/>
<comment type="subcellular location">
    <subcellularLocation>
        <location evidence="1 10">Nucleus</location>
        <location evidence="1 10">Nucleolus</location>
    </subcellularLocation>
</comment>
<dbReference type="FunCoup" id="W2SC42">
    <property type="interactions" value="1075"/>
</dbReference>
<gene>
    <name evidence="13" type="ORF">HMPREF1541_00480</name>
</gene>
<accession>W2SC42</accession>
<proteinExistence type="inferred from homology"/>
<evidence type="ECO:0000256" key="3">
    <source>
        <dbReference type="ARBA" id="ARBA00011399"/>
    </source>
</evidence>
<evidence type="ECO:0000256" key="11">
    <source>
        <dbReference type="SAM" id="MobiDB-lite"/>
    </source>
</evidence>
<evidence type="ECO:0000256" key="1">
    <source>
        <dbReference type="ARBA" id="ARBA00004604"/>
    </source>
</evidence>
<dbReference type="STRING" id="1220924.W2SC42"/>
<dbReference type="InParanoid" id="W2SC42"/>
<reference evidence="13 14" key="1">
    <citation type="submission" date="2013-03" db="EMBL/GenBank/DDBJ databases">
        <title>The Genome Sequence of Phialophora europaea CBS 101466.</title>
        <authorList>
            <consortium name="The Broad Institute Genomics Platform"/>
            <person name="Cuomo C."/>
            <person name="de Hoog S."/>
            <person name="Gorbushina A."/>
            <person name="Walker B."/>
            <person name="Young S.K."/>
            <person name="Zeng Q."/>
            <person name="Gargeya S."/>
            <person name="Fitzgerald M."/>
            <person name="Haas B."/>
            <person name="Abouelleil A."/>
            <person name="Allen A.W."/>
            <person name="Alvarado L."/>
            <person name="Arachchi H.M."/>
            <person name="Berlin A.M."/>
            <person name="Chapman S.B."/>
            <person name="Gainer-Dewar J."/>
            <person name="Goldberg J."/>
            <person name="Griggs A."/>
            <person name="Gujja S."/>
            <person name="Hansen M."/>
            <person name="Howarth C."/>
            <person name="Imamovic A."/>
            <person name="Ireland A."/>
            <person name="Larimer J."/>
            <person name="McCowan C."/>
            <person name="Murphy C."/>
            <person name="Pearson M."/>
            <person name="Poon T.W."/>
            <person name="Priest M."/>
            <person name="Roberts A."/>
            <person name="Saif S."/>
            <person name="Shea T."/>
            <person name="Sisk P."/>
            <person name="Sykes S."/>
            <person name="Wortman J."/>
            <person name="Nusbaum C."/>
            <person name="Birren B."/>
        </authorList>
    </citation>
    <scope>NUCLEOTIDE SEQUENCE [LARGE SCALE GENOMIC DNA]</scope>
    <source>
        <strain evidence="13 14">CBS 101466</strain>
    </source>
</reference>
<dbReference type="GO" id="GO:0045943">
    <property type="term" value="P:positive regulation of transcription by RNA polymerase I"/>
    <property type="evidence" value="ECO:0007669"/>
    <property type="project" value="TreeGrafter"/>
</dbReference>
<dbReference type="InterPro" id="IPR022125">
    <property type="entry name" value="U3snoRNP10_N"/>
</dbReference>
<dbReference type="GO" id="GO:0030515">
    <property type="term" value="F:snoRNA binding"/>
    <property type="evidence" value="ECO:0007669"/>
    <property type="project" value="TreeGrafter"/>
</dbReference>
<evidence type="ECO:0000259" key="12">
    <source>
        <dbReference type="SMART" id="SM01036"/>
    </source>
</evidence>
<protein>
    <recommendedName>
        <fullName evidence="4 10">U3 small nucleolar RNA-associated protein 10</fullName>
    </recommendedName>
</protein>
<dbReference type="SUPFAM" id="SSF48371">
    <property type="entry name" value="ARM repeat"/>
    <property type="match status" value="2"/>
</dbReference>
<evidence type="ECO:0000313" key="14">
    <source>
        <dbReference type="Proteomes" id="UP000030752"/>
    </source>
</evidence>
<evidence type="ECO:0000256" key="10">
    <source>
        <dbReference type="RuleBase" id="RU367065"/>
    </source>
</evidence>
<evidence type="ECO:0000256" key="5">
    <source>
        <dbReference type="ARBA" id="ARBA00022517"/>
    </source>
</evidence>
<dbReference type="InterPro" id="IPR012954">
    <property type="entry name" value="BP28_C_dom"/>
</dbReference>
<evidence type="ECO:0000256" key="2">
    <source>
        <dbReference type="ARBA" id="ARBA00010559"/>
    </source>
</evidence>
<sequence>MATTFAQQLRSIAAQSTNELDLRARRNAHAESLIFERSVAVKQDWDTLYQLCLEAFQELCTLDARFRDFERSLFSRQSKDQDREQLNKAQNEDLDNVIEVCLQTLGSRLTLRPGVRALEWLIRRFRIHVYNIRSLLLTALPHHEHPLFQNVLSLISPDRLVDEWKFLRPYHKNAVTLPRHAVVYAATNNEGFFSALNNYTLSSCRRGTSHPLLMRFWSGLIVEAVAGRLNQAKSGRQEVQRQRTEDVLHKVLPVLDEGLTTHFSPDLTLTCFALALVLANTGMLDDGVIDSLVDGISKLCAQSAIGSAQALPAIAVLVSQKSDPFVPRKVLTLLSGLSDLEALFSDISQQYPTQALFLGVIRTTLRTMKKKNVDEKAAFLRTLLHAGPAFESTAGMVQWLLAIVAEIQRLDPREAPQSTVRYRLISLLQEAQESERMSPAFVQLASVSRDNGLEIEDLLQTAIAPPNPAPALNNVMDIDQDLHVKSGLDLASAALPPTLPNEVNFLSVDAPPIYSQLLDVLRLCNKNEDSLLHFSKLELWHRPSSETETSQYTGFLIRVALSESSANARTDSTTLLARDIATQAGLNAQALLPYASVLLADPSPAVRRLAAAIVIAIHNAATTETQGAPSSTALELYTPQQSTKLASLTSKQLLEVLQQVYLPNIEEFATDEEQIALVLQHALGGTVDQALKSSKGGVMELKKGLRQAFFDCLTSHANHAPFLRVKTGMIKILTGVSKAGSIRKSEALLPILSEWARLGSAEARAWATREGLQLATIDKSMASLISSKERDSISRVLDFLETRKGQTRDEFLTSIFDRIVEIWTTLAEDVQQPLALKIYDLALTNKTPLAGPARAALQQVRLSTEALQALLSSAIADSQEMQDQPHPKRRRRSSSHGVSRPTVIATSFRESLSRLSLALELIDSSKPENRPALLPSLVETLLYLRRARDRIHTESPYLLTLCLGAMLAIVDKLKTARRPNIDWANIRADLVAECVRKTESPQVQTTALMLSASLASIAPDKVIHHIMPVFTFMGGKMLAQEDQLSINVVYQAIDDIIPPLVASLRRQDAQNIFQSTKSLLSSFVVAFNHIPDQRKVSLYQRLLTQLGPEDFGFAIVAMLADQTAGDRAFQKFLSLLFAAFEPRVYLEAYSKLLSLAEDMYAHQPRIAESILGVTSGTPAVDKEARAMNLLSTAKELISSKSMRSRVSKLSKTDTPDASALAEQFRGCLRQTLQSVQDVRKHANNLQMPSGQCLVALLELVSIKQLIESLSALLDEIPQTDANLKPKAMRLLASRLESKSGTDSATAEAALGYLSKLESVVTTTDDQTLKFTAIECIDRICTKYGRRDIDAVVSPAASLAGEAGLGSDDNIICTTAAHTLASMLEILRDAAVPIVPSAFDYAFKLIERSAAENGEDESVLNAAFILVGSIVHNIPFMVSEDNLDRILTVSALAATSSFAGATVTTMNDMLDEVARQIDIDTLTSGMLRTWVEVVQHGLEAVLPILTMYGTAVQHHAKGDVVRSADNVSNIILQAFDLRRTQLLTESSSYSSSDICQVEASLNNLTLAFIYKLSDVTFRPLFTSWVDWATKVSDLSLSPGTLPVAKLHRQTTLTSFLTHFFTTLKSIVTSYASYLIGPANEALAEISKSQPSDSSSVALYANLLAALRAAFTHDADSFFATPSHFEPLAKNLVSQLHLASHKSLRPLIFEQVIPTLVSFASAVQESPSHHLALNHYLARLRHADSSHVRLASIRTHMAMTEDGEVGDEWVNNVVSGTVSGEGLVEGEKAGVGGSGETMIYVSEMLEDDDEEVEKEVRRWVRIVRERLGEEIFET</sequence>
<dbReference type="GO" id="GO:0030686">
    <property type="term" value="C:90S preribosome"/>
    <property type="evidence" value="ECO:0007669"/>
    <property type="project" value="TreeGrafter"/>
</dbReference>
<dbReference type="PANTHER" id="PTHR13457:SF1">
    <property type="entry name" value="HEAT REPEAT-CONTAINING PROTEIN 1"/>
    <property type="match status" value="1"/>
</dbReference>
<keyword evidence="14" id="KW-1185">Reference proteome</keyword>
<comment type="function">
    <text evidence="9">Involved in nucleolar processing of pre-18S ribosomal RNA. Involved in ribosome biosynthesis.</text>
</comment>
<dbReference type="OrthoDB" id="31183at2759"/>
<dbReference type="PANTHER" id="PTHR13457">
    <property type="entry name" value="BAP28"/>
    <property type="match status" value="1"/>
</dbReference>
<dbReference type="SMART" id="SM01036">
    <property type="entry name" value="BP28CT"/>
    <property type="match status" value="1"/>
</dbReference>
<dbReference type="RefSeq" id="XP_008711008.1">
    <property type="nucleotide sequence ID" value="XM_008712786.1"/>
</dbReference>
<dbReference type="eggNOG" id="KOG1837">
    <property type="taxonomic scope" value="Eukaryota"/>
</dbReference>
<evidence type="ECO:0000256" key="6">
    <source>
        <dbReference type="ARBA" id="ARBA00022552"/>
    </source>
</evidence>
<comment type="similarity">
    <text evidence="2 10">Belongs to the HEATR1/UTP10 family.</text>
</comment>
<feature type="region of interest" description="Disordered" evidence="11">
    <location>
        <begin position="878"/>
        <end position="900"/>
    </location>
</feature>
<evidence type="ECO:0000313" key="13">
    <source>
        <dbReference type="EMBL" id="ETN46296.1"/>
    </source>
</evidence>
<evidence type="ECO:0000256" key="7">
    <source>
        <dbReference type="ARBA" id="ARBA00023242"/>
    </source>
</evidence>
<dbReference type="InterPro" id="IPR016024">
    <property type="entry name" value="ARM-type_fold"/>
</dbReference>
<dbReference type="Pfam" id="PF12397">
    <property type="entry name" value="U3snoRNP10"/>
    <property type="match status" value="1"/>
</dbReference>
<name>W2SC42_CYPE1</name>
<dbReference type="GO" id="GO:0032040">
    <property type="term" value="C:small-subunit processome"/>
    <property type="evidence" value="ECO:0007669"/>
    <property type="project" value="TreeGrafter"/>
</dbReference>
<dbReference type="InterPro" id="IPR040191">
    <property type="entry name" value="UTP10"/>
</dbReference>
<comment type="subunit">
    <text evidence="3 10">Component of the ribosomal small subunit (SSU) processome.</text>
</comment>
<evidence type="ECO:0000256" key="9">
    <source>
        <dbReference type="ARBA" id="ARBA00025076"/>
    </source>
</evidence>
<evidence type="ECO:0000256" key="8">
    <source>
        <dbReference type="ARBA" id="ARBA00023274"/>
    </source>
</evidence>
<dbReference type="GO" id="GO:0000462">
    <property type="term" value="P:maturation of SSU-rRNA from tricistronic rRNA transcript (SSU-rRNA, 5.8S rRNA, LSU-rRNA)"/>
    <property type="evidence" value="ECO:0007669"/>
    <property type="project" value="TreeGrafter"/>
</dbReference>
<feature type="domain" description="BP28 C-terminal" evidence="12">
    <location>
        <begin position="1516"/>
        <end position="1676"/>
    </location>
</feature>
<keyword evidence="7 10" id="KW-0539">Nucleus</keyword>
<dbReference type="GO" id="GO:0034455">
    <property type="term" value="C:t-UTP complex"/>
    <property type="evidence" value="ECO:0007669"/>
    <property type="project" value="TreeGrafter"/>
</dbReference>
<keyword evidence="8 10" id="KW-0687">Ribonucleoprotein</keyword>
<evidence type="ECO:0000256" key="4">
    <source>
        <dbReference type="ARBA" id="ARBA00015399"/>
    </source>
</evidence>
<organism evidence="13 14">
    <name type="scientific">Cyphellophora europaea (strain CBS 101466)</name>
    <name type="common">Phialophora europaea</name>
    <dbReference type="NCBI Taxonomy" id="1220924"/>
    <lineage>
        <taxon>Eukaryota</taxon>
        <taxon>Fungi</taxon>
        <taxon>Dikarya</taxon>
        <taxon>Ascomycota</taxon>
        <taxon>Pezizomycotina</taxon>
        <taxon>Eurotiomycetes</taxon>
        <taxon>Chaetothyriomycetidae</taxon>
        <taxon>Chaetothyriales</taxon>
        <taxon>Cyphellophoraceae</taxon>
        <taxon>Cyphellophora</taxon>
    </lineage>
</organism>
<dbReference type="GeneID" id="19967819"/>
<dbReference type="Proteomes" id="UP000030752">
    <property type="component" value="Unassembled WGS sequence"/>
</dbReference>
<keyword evidence="5 10" id="KW-0690">Ribosome biogenesis</keyword>
<dbReference type="VEuPathDB" id="FungiDB:HMPREF1541_00480"/>
<dbReference type="Pfam" id="PF08146">
    <property type="entry name" value="BP28CT"/>
    <property type="match status" value="1"/>
</dbReference>
<dbReference type="EMBL" id="KB822711">
    <property type="protein sequence ID" value="ETN46296.1"/>
    <property type="molecule type" value="Genomic_DNA"/>
</dbReference>
<keyword evidence="6 10" id="KW-0698">rRNA processing</keyword>